<dbReference type="Proteomes" id="UP001328107">
    <property type="component" value="Unassembled WGS sequence"/>
</dbReference>
<name>A0AAN4ZM61_9BILA</name>
<evidence type="ECO:0000313" key="1">
    <source>
        <dbReference type="EMBL" id="GMR43778.1"/>
    </source>
</evidence>
<organism evidence="1 2">
    <name type="scientific">Pristionchus mayeri</name>
    <dbReference type="NCBI Taxonomy" id="1317129"/>
    <lineage>
        <taxon>Eukaryota</taxon>
        <taxon>Metazoa</taxon>
        <taxon>Ecdysozoa</taxon>
        <taxon>Nematoda</taxon>
        <taxon>Chromadorea</taxon>
        <taxon>Rhabditida</taxon>
        <taxon>Rhabditina</taxon>
        <taxon>Diplogasteromorpha</taxon>
        <taxon>Diplogasteroidea</taxon>
        <taxon>Neodiplogasteridae</taxon>
        <taxon>Pristionchus</taxon>
    </lineage>
</organism>
<evidence type="ECO:0000313" key="2">
    <source>
        <dbReference type="Proteomes" id="UP001328107"/>
    </source>
</evidence>
<protein>
    <submittedName>
        <fullName evidence="1">Uncharacterized protein</fullName>
    </submittedName>
</protein>
<sequence length="125" mass="14518">AFDVMYLILESAHHSHVKLALNILKSEHSNCLQLQNNTELSMRHVMYGIVESLHVTLLYLMEKRIEKIAPKELSKLPCEILNSSASIQLEPKEEPIEDLFSIPDNRFIDDEIKNEDGRYEYVVSY</sequence>
<dbReference type="AlphaFoldDB" id="A0AAN4ZM61"/>
<proteinExistence type="predicted"/>
<keyword evidence="2" id="KW-1185">Reference proteome</keyword>
<feature type="non-terminal residue" evidence="1">
    <location>
        <position position="125"/>
    </location>
</feature>
<reference evidence="2" key="1">
    <citation type="submission" date="2022-10" db="EMBL/GenBank/DDBJ databases">
        <title>Genome assembly of Pristionchus species.</title>
        <authorList>
            <person name="Yoshida K."/>
            <person name="Sommer R.J."/>
        </authorList>
    </citation>
    <scope>NUCLEOTIDE SEQUENCE [LARGE SCALE GENOMIC DNA]</scope>
    <source>
        <strain evidence="2">RS5460</strain>
    </source>
</reference>
<dbReference type="EMBL" id="BTRK01000003">
    <property type="protein sequence ID" value="GMR43778.1"/>
    <property type="molecule type" value="Genomic_DNA"/>
</dbReference>
<gene>
    <name evidence="1" type="ORF">PMAYCL1PPCAC_13973</name>
</gene>
<comment type="caution">
    <text evidence="1">The sequence shown here is derived from an EMBL/GenBank/DDBJ whole genome shotgun (WGS) entry which is preliminary data.</text>
</comment>
<accession>A0AAN4ZM61</accession>
<feature type="non-terminal residue" evidence="1">
    <location>
        <position position="1"/>
    </location>
</feature>